<comment type="caution">
    <text evidence="1">The sequence shown here is derived from an EMBL/GenBank/DDBJ whole genome shotgun (WGS) entry which is preliminary data.</text>
</comment>
<keyword evidence="2" id="KW-1185">Reference proteome</keyword>
<reference evidence="1 2" key="1">
    <citation type="submission" date="2019-06" db="EMBL/GenBank/DDBJ databases">
        <authorList>
            <person name="Li J."/>
        </authorList>
    </citation>
    <scope>NUCLEOTIDE SEQUENCE [LARGE SCALE GENOMIC DNA]</scope>
    <source>
        <strain evidence="1 2">CGMCC 1.8012</strain>
    </source>
</reference>
<accession>A0A5C4RAJ3</accession>
<gene>
    <name evidence="1" type="ORF">FHD67_02620</name>
</gene>
<evidence type="ECO:0000313" key="1">
    <source>
        <dbReference type="EMBL" id="TNH40939.1"/>
    </source>
</evidence>
<dbReference type="AlphaFoldDB" id="A0A5C4RAJ3"/>
<organism evidence="1 2">
    <name type="scientific">Paracoccus haeundaensis</name>
    <dbReference type="NCBI Taxonomy" id="225362"/>
    <lineage>
        <taxon>Bacteria</taxon>
        <taxon>Pseudomonadati</taxon>
        <taxon>Pseudomonadota</taxon>
        <taxon>Alphaproteobacteria</taxon>
        <taxon>Rhodobacterales</taxon>
        <taxon>Paracoccaceae</taxon>
        <taxon>Paracoccus</taxon>
    </lineage>
</organism>
<protein>
    <submittedName>
        <fullName evidence="1">Uncharacterized protein</fullName>
    </submittedName>
</protein>
<dbReference type="EMBL" id="VDDC01000005">
    <property type="protein sequence ID" value="TNH40939.1"/>
    <property type="molecule type" value="Genomic_DNA"/>
</dbReference>
<proteinExistence type="predicted"/>
<dbReference type="Proteomes" id="UP000304880">
    <property type="component" value="Unassembled WGS sequence"/>
</dbReference>
<evidence type="ECO:0000313" key="2">
    <source>
        <dbReference type="Proteomes" id="UP000304880"/>
    </source>
</evidence>
<sequence>MDRADLLQFKNNIEEALSVSEENAMNSLKEQLTNAGIDPHQFAMFIGAGSPASAPVSGRKPKGNDADADIKAKIKREYAGHVIHNPEDSGKDYEVGKRGQMPHWIIQAYKEGKINAKPIPAAGEVQP</sequence>
<name>A0A5C4RAJ3_9RHOB</name>
<dbReference type="RefSeq" id="WP_139597727.1">
    <property type="nucleotide sequence ID" value="NZ_VDDC01000005.1"/>
</dbReference>